<dbReference type="WBParaSite" id="JU765_v2.g18741.t1">
    <property type="protein sequence ID" value="JU765_v2.g18741.t1"/>
    <property type="gene ID" value="JU765_v2.g18741"/>
</dbReference>
<proteinExistence type="predicted"/>
<organism evidence="1 2">
    <name type="scientific">Panagrolaimus sp. JU765</name>
    <dbReference type="NCBI Taxonomy" id="591449"/>
    <lineage>
        <taxon>Eukaryota</taxon>
        <taxon>Metazoa</taxon>
        <taxon>Ecdysozoa</taxon>
        <taxon>Nematoda</taxon>
        <taxon>Chromadorea</taxon>
        <taxon>Rhabditida</taxon>
        <taxon>Tylenchina</taxon>
        <taxon>Panagrolaimomorpha</taxon>
        <taxon>Panagrolaimoidea</taxon>
        <taxon>Panagrolaimidae</taxon>
        <taxon>Panagrolaimus</taxon>
    </lineage>
</organism>
<name>A0AC34QRV7_9BILA</name>
<protein>
    <submittedName>
        <fullName evidence="2">Uncharacterized protein</fullName>
    </submittedName>
</protein>
<sequence>MVFYRTNWFFNSHHVLQHVRIFFCCCNCISSSQLKSTDLLRYIHPASASMRQILDHPTMSELKTSHH</sequence>
<evidence type="ECO:0000313" key="2">
    <source>
        <dbReference type="WBParaSite" id="JU765_v2.g18741.t1"/>
    </source>
</evidence>
<dbReference type="Proteomes" id="UP000887576">
    <property type="component" value="Unplaced"/>
</dbReference>
<evidence type="ECO:0000313" key="1">
    <source>
        <dbReference type="Proteomes" id="UP000887576"/>
    </source>
</evidence>
<accession>A0AC34QRV7</accession>
<reference evidence="2" key="1">
    <citation type="submission" date="2022-11" db="UniProtKB">
        <authorList>
            <consortium name="WormBaseParasite"/>
        </authorList>
    </citation>
    <scope>IDENTIFICATION</scope>
</reference>